<comment type="caution">
    <text evidence="3">The sequence shown here is derived from an EMBL/GenBank/DDBJ whole genome shotgun (WGS) entry which is preliminary data.</text>
</comment>
<dbReference type="OrthoDB" id="5081535at2"/>
<organism evidence="3 4">
    <name type="scientific">Microbacterium testaceum</name>
    <name type="common">Aureobacterium testaceum</name>
    <name type="synonym">Brevibacterium testaceum</name>
    <dbReference type="NCBI Taxonomy" id="2033"/>
    <lineage>
        <taxon>Bacteria</taxon>
        <taxon>Bacillati</taxon>
        <taxon>Actinomycetota</taxon>
        <taxon>Actinomycetes</taxon>
        <taxon>Micrococcales</taxon>
        <taxon>Microbacteriaceae</taxon>
        <taxon>Microbacterium</taxon>
    </lineage>
</organism>
<dbReference type="EMBL" id="BJML01000005">
    <property type="protein sequence ID" value="GEB45912.1"/>
    <property type="molecule type" value="Genomic_DNA"/>
</dbReference>
<proteinExistence type="predicted"/>
<keyword evidence="1" id="KW-0175">Coiled coil</keyword>
<sequence>MSDLGWVVPAAIALLGVALLVAAIAIAVRLSRRSPRARAAASRSVSDSADALLRLDDAVNELDLAFRAADAVDVIDEPTELRRARAAALRARDRAFAEVSRLQDDTGLAARRRDEARRLGTQLDGQLERVARTRRQLDEWARTHRTGPELLAAARRRRDEVLETTGDPEQLLAVLRDRFAPEDRDDAETAGRAASDALRDADLALQRAASEPDGRDLFDATAALARAERQVRAVEDAHRIALQAAENAAAEVTAARAEIEAATEVATLRPTEAAPDAAEHLRAAARDLEAAAAVATQRPRRAIAIVARVRERRDQTLSDAMTPRQRLEAARAALPGTLACARAALAVADARDSDAPIADRLQLERARRQLAAARAATDAEQALAHARAAWHAVARPI</sequence>
<keyword evidence="2" id="KW-1133">Transmembrane helix</keyword>
<protein>
    <submittedName>
        <fullName evidence="3">Uncharacterized protein</fullName>
    </submittedName>
</protein>
<dbReference type="GeneID" id="57144543"/>
<dbReference type="RefSeq" id="WP_141377028.1">
    <property type="nucleotide sequence ID" value="NZ_BJML01000005.1"/>
</dbReference>
<evidence type="ECO:0000256" key="2">
    <source>
        <dbReference type="SAM" id="Phobius"/>
    </source>
</evidence>
<evidence type="ECO:0000256" key="1">
    <source>
        <dbReference type="SAM" id="Coils"/>
    </source>
</evidence>
<evidence type="ECO:0000313" key="4">
    <source>
        <dbReference type="Proteomes" id="UP000319525"/>
    </source>
</evidence>
<gene>
    <name evidence="3" type="ORF">MTE01_18570</name>
</gene>
<name>A0A4Y3QLE4_MICTE</name>
<evidence type="ECO:0000313" key="3">
    <source>
        <dbReference type="EMBL" id="GEB45912.1"/>
    </source>
</evidence>
<keyword evidence="2" id="KW-0472">Membrane</keyword>
<dbReference type="AlphaFoldDB" id="A0A4Y3QLE4"/>
<feature type="transmembrane region" description="Helical" evidence="2">
    <location>
        <begin position="6"/>
        <end position="28"/>
    </location>
</feature>
<accession>A0A4Y3QLE4</accession>
<reference evidence="3 4" key="1">
    <citation type="submission" date="2019-06" db="EMBL/GenBank/DDBJ databases">
        <title>Whole genome shotgun sequence of Microbacterium testaceum NBRC 12675.</title>
        <authorList>
            <person name="Hosoyama A."/>
            <person name="Uohara A."/>
            <person name="Ohji S."/>
            <person name="Ichikawa N."/>
        </authorList>
    </citation>
    <scope>NUCLEOTIDE SEQUENCE [LARGE SCALE GENOMIC DNA]</scope>
    <source>
        <strain evidence="3 4">NBRC 12675</strain>
    </source>
</reference>
<feature type="coiled-coil region" evidence="1">
    <location>
        <begin position="217"/>
        <end position="298"/>
    </location>
</feature>
<dbReference type="Proteomes" id="UP000319525">
    <property type="component" value="Unassembled WGS sequence"/>
</dbReference>
<keyword evidence="2" id="KW-0812">Transmembrane</keyword>